<dbReference type="EMBL" id="ABNXQI010000014">
    <property type="protein sequence ID" value="ELP2900186.1"/>
    <property type="molecule type" value="Genomic_DNA"/>
</dbReference>
<feature type="transmembrane region" description="Helical" evidence="1">
    <location>
        <begin position="12"/>
        <end position="31"/>
    </location>
</feature>
<gene>
    <name evidence="2" type="ORF">R0P33_002457</name>
</gene>
<keyword evidence="1" id="KW-0472">Membrane</keyword>
<accession>A0AAD2ZIZ2</accession>
<protein>
    <submittedName>
        <fullName evidence="2">Uncharacterized protein</fullName>
    </submittedName>
</protein>
<evidence type="ECO:0000313" key="3">
    <source>
        <dbReference type="Proteomes" id="UP001187825"/>
    </source>
</evidence>
<sequence>MDGGFTTVIHRALLPVGNVTLTFLLRLAILLQAMSIFHVPEYVLIPGTILIGMAI</sequence>
<keyword evidence="1" id="KW-0812">Transmembrane</keyword>
<keyword evidence="1" id="KW-1133">Transmembrane helix</keyword>
<dbReference type="Proteomes" id="UP001187825">
    <property type="component" value="Unassembled WGS sequence"/>
</dbReference>
<evidence type="ECO:0000313" key="2">
    <source>
        <dbReference type="EMBL" id="ELP2900186.1"/>
    </source>
</evidence>
<name>A0AAD2ZIZ2_ECOLX</name>
<reference evidence="2" key="1">
    <citation type="submission" date="2023-10" db="EMBL/GenBank/DDBJ databases">
        <authorList>
            <consortium name="GenomeTrakr network: Whole genome sequencing for foodborne pathogen traceback"/>
        </authorList>
    </citation>
    <scope>NUCLEOTIDE SEQUENCE</scope>
    <source>
        <strain evidence="2">RM9975</strain>
    </source>
</reference>
<comment type="caution">
    <text evidence="2">The sequence shown here is derived from an EMBL/GenBank/DDBJ whole genome shotgun (WGS) entry which is preliminary data.</text>
</comment>
<dbReference type="AlphaFoldDB" id="A0AAD2ZIZ2"/>
<proteinExistence type="predicted"/>
<evidence type="ECO:0000256" key="1">
    <source>
        <dbReference type="SAM" id="Phobius"/>
    </source>
</evidence>
<organism evidence="2 3">
    <name type="scientific">Escherichia coli O111</name>
    <dbReference type="NCBI Taxonomy" id="1055535"/>
    <lineage>
        <taxon>Bacteria</taxon>
        <taxon>Pseudomonadati</taxon>
        <taxon>Pseudomonadota</taxon>
        <taxon>Gammaproteobacteria</taxon>
        <taxon>Enterobacterales</taxon>
        <taxon>Enterobacteriaceae</taxon>
        <taxon>Escherichia</taxon>
    </lineage>
</organism>